<gene>
    <name evidence="1" type="ORF">IQ266_10570</name>
</gene>
<dbReference type="Proteomes" id="UP000625316">
    <property type="component" value="Unassembled WGS sequence"/>
</dbReference>
<evidence type="ECO:0000313" key="2">
    <source>
        <dbReference type="Proteomes" id="UP000625316"/>
    </source>
</evidence>
<reference evidence="1" key="1">
    <citation type="submission" date="2020-10" db="EMBL/GenBank/DDBJ databases">
        <authorList>
            <person name="Castelo-Branco R."/>
            <person name="Eusebio N."/>
            <person name="Adriana R."/>
            <person name="Vieira A."/>
            <person name="Brugerolle De Fraissinette N."/>
            <person name="Rezende De Castro R."/>
            <person name="Schneider M.P."/>
            <person name="Vasconcelos V."/>
            <person name="Leao P.N."/>
        </authorList>
    </citation>
    <scope>NUCLEOTIDE SEQUENCE</scope>
    <source>
        <strain evidence="1">LEGE 11480</strain>
    </source>
</reference>
<dbReference type="RefSeq" id="WP_264324999.1">
    <property type="nucleotide sequence ID" value="NZ_JADEXQ010000030.1"/>
</dbReference>
<comment type="caution">
    <text evidence="1">The sequence shown here is derived from an EMBL/GenBank/DDBJ whole genome shotgun (WGS) entry which is preliminary data.</text>
</comment>
<name>A0A928VPI6_9CYAN</name>
<organism evidence="1 2">
    <name type="scientific">Romeriopsis navalis LEGE 11480</name>
    <dbReference type="NCBI Taxonomy" id="2777977"/>
    <lineage>
        <taxon>Bacteria</taxon>
        <taxon>Bacillati</taxon>
        <taxon>Cyanobacteriota</taxon>
        <taxon>Cyanophyceae</taxon>
        <taxon>Leptolyngbyales</taxon>
        <taxon>Leptolyngbyaceae</taxon>
        <taxon>Romeriopsis</taxon>
        <taxon>Romeriopsis navalis</taxon>
    </lineage>
</organism>
<accession>A0A928VPI6</accession>
<evidence type="ECO:0000313" key="1">
    <source>
        <dbReference type="EMBL" id="MBE9030172.1"/>
    </source>
</evidence>
<proteinExistence type="predicted"/>
<dbReference type="EMBL" id="JADEXQ010000030">
    <property type="protein sequence ID" value="MBE9030172.1"/>
    <property type="molecule type" value="Genomic_DNA"/>
</dbReference>
<dbReference type="AlphaFoldDB" id="A0A928VPI6"/>
<protein>
    <submittedName>
        <fullName evidence="1">Uncharacterized protein</fullName>
    </submittedName>
</protein>
<sequence length="95" mass="10435">MKRRDRITNHLVMRGDESLPLWERGKAPNTSEGFRDESTCDLCLALIFGGEIGNSIEFSLVSCDHDQIIGASGGGNEDVVGADRLALSFALMFFR</sequence>
<keyword evidence="2" id="KW-1185">Reference proteome</keyword>